<protein>
    <recommendedName>
        <fullName evidence="3">Glycosyltransferase family 4 protein</fullName>
    </recommendedName>
</protein>
<keyword evidence="2" id="KW-1185">Reference proteome</keyword>
<evidence type="ECO:0000313" key="1">
    <source>
        <dbReference type="EMBL" id="TNJ43178.1"/>
    </source>
</evidence>
<evidence type="ECO:0000313" key="2">
    <source>
        <dbReference type="Proteomes" id="UP000308713"/>
    </source>
</evidence>
<dbReference type="Proteomes" id="UP000308713">
    <property type="component" value="Unassembled WGS sequence"/>
</dbReference>
<name>A0A5C4SHI2_9FLAO</name>
<proteinExistence type="predicted"/>
<comment type="caution">
    <text evidence="1">The sequence shown here is derived from an EMBL/GenBank/DDBJ whole genome shotgun (WGS) entry which is preliminary data.</text>
</comment>
<dbReference type="RefSeq" id="WP_139698095.1">
    <property type="nucleotide sequence ID" value="NZ_CP074074.1"/>
</dbReference>
<reference evidence="1 2" key="1">
    <citation type="submission" date="2019-05" db="EMBL/GenBank/DDBJ databases">
        <title>Tamlana fucoidanivorans sp. nov., isolated from the surface of algae collected from Fujian province in China.</title>
        <authorList>
            <person name="Li J."/>
        </authorList>
    </citation>
    <scope>NUCLEOTIDE SEQUENCE [LARGE SCALE GENOMIC DNA]</scope>
    <source>
        <strain evidence="1 2">CW2-9</strain>
    </source>
</reference>
<sequence>MRICLISFDYWDYDHHIVNTLQKKGIDATHIDISKYKYVYKSVFEKLGNFLSKTFLKKNKKKINRQKYILNTLEKIGKQDYILVIRPDLIDKPTHLAIKGFTKNYIAYIYDSCKRFPINHLLNDVFNRIFSFDLEDVKTYNFEHITNYIYLDKQDIRHDFEYDLFMVMSPDQRIKQLNKLAKKLDDNNVSYKFIVVSKKRPSNLYKGIEHSNNDIDTTQLNLYLNRSKVMLDLVRKGHNGLSFRIFEALAYQKKIITTNHTVKEYAFYKANNILVLNDDDFSINPQFFKTEYIPLEKNIYYKFTVDHFVEQVFDLQKN</sequence>
<gene>
    <name evidence="1" type="ORF">FGF67_12555</name>
</gene>
<organism evidence="1 2">
    <name type="scientific">Allotamlana fucoidanivorans</name>
    <dbReference type="NCBI Taxonomy" id="2583814"/>
    <lineage>
        <taxon>Bacteria</taxon>
        <taxon>Pseudomonadati</taxon>
        <taxon>Bacteroidota</taxon>
        <taxon>Flavobacteriia</taxon>
        <taxon>Flavobacteriales</taxon>
        <taxon>Flavobacteriaceae</taxon>
        <taxon>Allotamlana</taxon>
    </lineage>
</organism>
<evidence type="ECO:0008006" key="3">
    <source>
        <dbReference type="Google" id="ProtNLM"/>
    </source>
</evidence>
<dbReference type="EMBL" id="VDCS01000011">
    <property type="protein sequence ID" value="TNJ43178.1"/>
    <property type="molecule type" value="Genomic_DNA"/>
</dbReference>
<dbReference type="OrthoDB" id="3251881at2"/>
<accession>A0A5C4SHI2</accession>
<dbReference type="AlphaFoldDB" id="A0A5C4SHI2"/>